<evidence type="ECO:0000256" key="1">
    <source>
        <dbReference type="ARBA" id="ARBA00022734"/>
    </source>
</evidence>
<dbReference type="Proteomes" id="UP000005226">
    <property type="component" value="Chromosome 3"/>
</dbReference>
<keyword evidence="3" id="KW-0732">Signal</keyword>
<protein>
    <recommendedName>
        <fullName evidence="4">SUEL-type lectin domain-containing protein</fullName>
    </recommendedName>
</protein>
<sequence length="310" mass="34393">MLLLLLLLLLIIIITDKYIIFNLECQRFVLRKPSLSISEKGVISVQAALYGRADTDTCSEGRPSRVTTAPIYVLLRCDGKKECEINIRDVATPDPCVGTFKYLDTNYTCLPAIHVVACEGSLAHLFCGQVISVYGADYGRRDETTCSYRRFSFQTRNTLCSGPTNKVAELCNGKNRCTFRVGSSLFGDPCRNTYKYLELAYVCEYASCYTSSYGEQPGAHRLQSALYGRADTDTCSEGRPVGQLTNTTCSQPGTEDLVKTRCDGKKECEINIRDVATPDPCVGTFKYLDTNYTCLPASQSTVTLKQPHRL</sequence>
<evidence type="ECO:0000256" key="2">
    <source>
        <dbReference type="ARBA" id="ARBA00022737"/>
    </source>
</evidence>
<dbReference type="Gene3D" id="2.60.120.740">
    <property type="match status" value="3"/>
</dbReference>
<accession>A0A674N7P1</accession>
<dbReference type="PROSITE" id="PS50228">
    <property type="entry name" value="SUEL_LECTIN"/>
    <property type="match status" value="2"/>
</dbReference>
<dbReference type="InParanoid" id="A0A674N7P1"/>
<dbReference type="InterPro" id="IPR000922">
    <property type="entry name" value="Lectin_gal-bd_dom"/>
</dbReference>
<organism evidence="5 6">
    <name type="scientific">Takifugu rubripes</name>
    <name type="common">Japanese pufferfish</name>
    <name type="synonym">Fugu rubripes</name>
    <dbReference type="NCBI Taxonomy" id="31033"/>
    <lineage>
        <taxon>Eukaryota</taxon>
        <taxon>Metazoa</taxon>
        <taxon>Chordata</taxon>
        <taxon>Craniata</taxon>
        <taxon>Vertebrata</taxon>
        <taxon>Euteleostomi</taxon>
        <taxon>Actinopterygii</taxon>
        <taxon>Neopterygii</taxon>
        <taxon>Teleostei</taxon>
        <taxon>Neoteleostei</taxon>
        <taxon>Acanthomorphata</taxon>
        <taxon>Eupercaria</taxon>
        <taxon>Tetraodontiformes</taxon>
        <taxon>Tetradontoidea</taxon>
        <taxon>Tetraodontidae</taxon>
        <taxon>Takifugu</taxon>
    </lineage>
</organism>
<reference evidence="5" key="3">
    <citation type="submission" date="2025-09" db="UniProtKB">
        <authorList>
            <consortium name="Ensembl"/>
        </authorList>
    </citation>
    <scope>IDENTIFICATION</scope>
</reference>
<name>A0A674N7P1_TAKRU</name>
<proteinExistence type="predicted"/>
<dbReference type="PANTHER" id="PTHR46780">
    <property type="entry name" value="PROTEIN EVA-1"/>
    <property type="match status" value="1"/>
</dbReference>
<keyword evidence="2" id="KW-0677">Repeat</keyword>
<dbReference type="GO" id="GO:0030246">
    <property type="term" value="F:carbohydrate binding"/>
    <property type="evidence" value="ECO:0007669"/>
    <property type="project" value="UniProtKB-KW"/>
</dbReference>
<evidence type="ECO:0000313" key="5">
    <source>
        <dbReference type="Ensembl" id="ENSTRUP00000069181.1"/>
    </source>
</evidence>
<feature type="chain" id="PRO_5046528604" description="SUEL-type lectin domain-containing protein" evidence="3">
    <location>
        <begin position="18"/>
        <end position="310"/>
    </location>
</feature>
<evidence type="ECO:0000256" key="3">
    <source>
        <dbReference type="SAM" id="SignalP"/>
    </source>
</evidence>
<dbReference type="GeneTree" id="ENSGT00940000154285"/>
<dbReference type="CDD" id="cd22833">
    <property type="entry name" value="Gal_Rha_Lectin_CSL1-2_RBL_SML_rpt1"/>
    <property type="match status" value="1"/>
</dbReference>
<keyword evidence="6" id="KW-1185">Reference proteome</keyword>
<evidence type="ECO:0000313" key="6">
    <source>
        <dbReference type="Proteomes" id="UP000005226"/>
    </source>
</evidence>
<evidence type="ECO:0000259" key="4">
    <source>
        <dbReference type="PROSITE" id="PS50228"/>
    </source>
</evidence>
<dbReference type="Ensembl" id="ENSTRUT00000075282.1">
    <property type="protein sequence ID" value="ENSTRUP00000069181.1"/>
    <property type="gene ID" value="ENSTRUG00000028006.1"/>
</dbReference>
<feature type="domain" description="SUEL-type lectin" evidence="4">
    <location>
        <begin position="222"/>
        <end position="295"/>
    </location>
</feature>
<feature type="domain" description="SUEL-type lectin" evidence="4">
    <location>
        <begin position="117"/>
        <end position="204"/>
    </location>
</feature>
<feature type="signal peptide" evidence="3">
    <location>
        <begin position="1"/>
        <end position="17"/>
    </location>
</feature>
<dbReference type="Pfam" id="PF02140">
    <property type="entry name" value="SUEL_Lectin"/>
    <property type="match status" value="3"/>
</dbReference>
<reference evidence="5 6" key="1">
    <citation type="journal article" date="2011" name="Genome Biol. Evol.">
        <title>Integration of the genetic map and genome assembly of fugu facilitates insights into distinct features of genome evolution in teleosts and mammals.</title>
        <authorList>
            <person name="Kai W."/>
            <person name="Kikuchi K."/>
            <person name="Tohari S."/>
            <person name="Chew A.K."/>
            <person name="Tay A."/>
            <person name="Fujiwara A."/>
            <person name="Hosoya S."/>
            <person name="Suetake H."/>
            <person name="Naruse K."/>
            <person name="Brenner S."/>
            <person name="Suzuki Y."/>
            <person name="Venkatesh B."/>
        </authorList>
    </citation>
    <scope>NUCLEOTIDE SEQUENCE [LARGE SCALE GENOMIC DNA]</scope>
</reference>
<dbReference type="InterPro" id="IPR043159">
    <property type="entry name" value="Lectin_gal-bd_sf"/>
</dbReference>
<dbReference type="AlphaFoldDB" id="A0A674N7P1"/>
<dbReference type="CDD" id="cd22835">
    <property type="entry name" value="Gal_Rha_Lectin_SML_rpt2"/>
    <property type="match status" value="1"/>
</dbReference>
<reference evidence="5" key="2">
    <citation type="submission" date="2025-08" db="UniProtKB">
        <authorList>
            <consortium name="Ensembl"/>
        </authorList>
    </citation>
    <scope>IDENTIFICATION</scope>
</reference>
<keyword evidence="1" id="KW-0430">Lectin</keyword>